<evidence type="ECO:0000313" key="2">
    <source>
        <dbReference type="Proteomes" id="UP001060085"/>
    </source>
</evidence>
<accession>A0ACC0A7D1</accession>
<keyword evidence="2" id="KW-1185">Reference proteome</keyword>
<organism evidence="1 2">
    <name type="scientific">Catharanthus roseus</name>
    <name type="common">Madagascar periwinkle</name>
    <name type="synonym">Vinca rosea</name>
    <dbReference type="NCBI Taxonomy" id="4058"/>
    <lineage>
        <taxon>Eukaryota</taxon>
        <taxon>Viridiplantae</taxon>
        <taxon>Streptophyta</taxon>
        <taxon>Embryophyta</taxon>
        <taxon>Tracheophyta</taxon>
        <taxon>Spermatophyta</taxon>
        <taxon>Magnoliopsida</taxon>
        <taxon>eudicotyledons</taxon>
        <taxon>Gunneridae</taxon>
        <taxon>Pentapetalae</taxon>
        <taxon>asterids</taxon>
        <taxon>lamiids</taxon>
        <taxon>Gentianales</taxon>
        <taxon>Apocynaceae</taxon>
        <taxon>Rauvolfioideae</taxon>
        <taxon>Vinceae</taxon>
        <taxon>Catharanthinae</taxon>
        <taxon>Catharanthus</taxon>
    </lineage>
</organism>
<dbReference type="Proteomes" id="UP001060085">
    <property type="component" value="Linkage Group LG06"/>
</dbReference>
<reference evidence="2" key="1">
    <citation type="journal article" date="2023" name="Nat. Plants">
        <title>Single-cell RNA sequencing provides a high-resolution roadmap for understanding the multicellular compartmentation of specialized metabolism.</title>
        <authorList>
            <person name="Sun S."/>
            <person name="Shen X."/>
            <person name="Li Y."/>
            <person name="Li Y."/>
            <person name="Wang S."/>
            <person name="Li R."/>
            <person name="Zhang H."/>
            <person name="Shen G."/>
            <person name="Guo B."/>
            <person name="Wei J."/>
            <person name="Xu J."/>
            <person name="St-Pierre B."/>
            <person name="Chen S."/>
            <person name="Sun C."/>
        </authorList>
    </citation>
    <scope>NUCLEOTIDE SEQUENCE [LARGE SCALE GENOMIC DNA]</scope>
</reference>
<gene>
    <name evidence="1" type="ORF">M9H77_25593</name>
</gene>
<name>A0ACC0A7D1_CATRO</name>
<dbReference type="EMBL" id="CM044706">
    <property type="protein sequence ID" value="KAI5656800.1"/>
    <property type="molecule type" value="Genomic_DNA"/>
</dbReference>
<comment type="caution">
    <text evidence="1">The sequence shown here is derived from an EMBL/GenBank/DDBJ whole genome shotgun (WGS) entry which is preliminary data.</text>
</comment>
<evidence type="ECO:0000313" key="1">
    <source>
        <dbReference type="EMBL" id="KAI5656800.1"/>
    </source>
</evidence>
<proteinExistence type="predicted"/>
<sequence>MKIHPQYKIVDLYKGWRYGGYDPFVLPHQAEQVSVLSYLDSKRPWTDWVSVMKYQPRVMDNVEIGEGPTIDALIEDVGPLVHYSRSLEELDIDVETYFEELQNDEIEIEWVSDEYSKDCADDDTEEDFINENDEDSDT</sequence>
<protein>
    <submittedName>
        <fullName evidence="1">Uncharacterized protein</fullName>
    </submittedName>
</protein>